<sequence>MTIADLGARETGGKYNQELSWFVAWRAANGKHFHDIEHPLHCLMKILKTVDELDEEIRKCDAVSSDTELRALFRTFKMKYSKADEDPFSMAYATAQFKLYEEISGQPYRLQNEETKFDLDAVAVRPFPYSTGSTQVVGDQLFAIGSLMRRMKIPSGGRILEFGPGWGNTTIAFAKAGFQVTAVDIEKRFCELLERRAAQAHVSLSVINDDFMWAESVSEPYDAVVFFECFHHCADHMRLLRALQKTLKINGRIYFLGEPITRRFRIAWGLRLDGESLWAVRKHGWLELGFNETYFERALAGAGLRGMKYQSLTTTATVWEIGRIDEFHPRVLDVWISKTLSRLASFASRGRDVLRARKARN</sequence>
<dbReference type="RefSeq" id="WP_062090426.1">
    <property type="nucleotide sequence ID" value="NZ_FCOK02000053.1"/>
</dbReference>
<dbReference type="Pfam" id="PF13649">
    <property type="entry name" value="Methyltransf_25"/>
    <property type="match status" value="1"/>
</dbReference>
<name>A0A158IJ84_9BURK</name>
<dbReference type="PANTHER" id="PTHR43861:SF1">
    <property type="entry name" value="TRANS-ACONITATE 2-METHYLTRANSFERASE"/>
    <property type="match status" value="1"/>
</dbReference>
<dbReference type="SUPFAM" id="SSF53335">
    <property type="entry name" value="S-adenosyl-L-methionine-dependent methyltransferases"/>
    <property type="match status" value="1"/>
</dbReference>
<reference evidence="4 5" key="1">
    <citation type="submission" date="2016-01" db="EMBL/GenBank/DDBJ databases">
        <authorList>
            <person name="Oliw E.H."/>
        </authorList>
    </citation>
    <scope>NUCLEOTIDE SEQUENCE [LARGE SCALE GENOMIC DNA]</scope>
    <source>
        <strain evidence="4">LMG 27134</strain>
    </source>
</reference>
<dbReference type="GO" id="GO:0008168">
    <property type="term" value="F:methyltransferase activity"/>
    <property type="evidence" value="ECO:0007669"/>
    <property type="project" value="UniProtKB-KW"/>
</dbReference>
<keyword evidence="2 4" id="KW-0808">Transferase</keyword>
<evidence type="ECO:0000313" key="5">
    <source>
        <dbReference type="Proteomes" id="UP000054683"/>
    </source>
</evidence>
<evidence type="ECO:0000256" key="1">
    <source>
        <dbReference type="ARBA" id="ARBA00022603"/>
    </source>
</evidence>
<dbReference type="Gene3D" id="3.40.50.150">
    <property type="entry name" value="Vaccinia Virus protein VP39"/>
    <property type="match status" value="1"/>
</dbReference>
<proteinExistence type="predicted"/>
<evidence type="ECO:0000313" key="4">
    <source>
        <dbReference type="EMBL" id="SAL56614.1"/>
    </source>
</evidence>
<organism evidence="4 5">
    <name type="scientific">Caballeronia udeis</name>
    <dbReference type="NCBI Taxonomy" id="1232866"/>
    <lineage>
        <taxon>Bacteria</taxon>
        <taxon>Pseudomonadati</taxon>
        <taxon>Pseudomonadota</taxon>
        <taxon>Betaproteobacteria</taxon>
        <taxon>Burkholderiales</taxon>
        <taxon>Burkholderiaceae</taxon>
        <taxon>Caballeronia</taxon>
    </lineage>
</organism>
<dbReference type="AlphaFoldDB" id="A0A158IJ84"/>
<dbReference type="Proteomes" id="UP000054683">
    <property type="component" value="Unassembled WGS sequence"/>
</dbReference>
<accession>A0A158IJ84</accession>
<evidence type="ECO:0000259" key="3">
    <source>
        <dbReference type="Pfam" id="PF13649"/>
    </source>
</evidence>
<dbReference type="InterPro" id="IPR029063">
    <property type="entry name" value="SAM-dependent_MTases_sf"/>
</dbReference>
<dbReference type="OrthoDB" id="9790457at2"/>
<dbReference type="GO" id="GO:0032259">
    <property type="term" value="P:methylation"/>
    <property type="evidence" value="ECO:0007669"/>
    <property type="project" value="UniProtKB-KW"/>
</dbReference>
<dbReference type="InterPro" id="IPR041698">
    <property type="entry name" value="Methyltransf_25"/>
</dbReference>
<keyword evidence="1" id="KW-0489">Methyltransferase</keyword>
<gene>
    <name evidence="4" type="ORF">AWB69_06123</name>
</gene>
<dbReference type="CDD" id="cd02440">
    <property type="entry name" value="AdoMet_MTases"/>
    <property type="match status" value="1"/>
</dbReference>
<dbReference type="PANTHER" id="PTHR43861">
    <property type="entry name" value="TRANS-ACONITATE 2-METHYLTRANSFERASE-RELATED"/>
    <property type="match status" value="1"/>
</dbReference>
<evidence type="ECO:0000256" key="2">
    <source>
        <dbReference type="ARBA" id="ARBA00022679"/>
    </source>
</evidence>
<protein>
    <submittedName>
        <fullName evidence="4">Mg-protoporphyrin IX methyl transferase</fullName>
    </submittedName>
</protein>
<dbReference type="EMBL" id="FCOK02000053">
    <property type="protein sequence ID" value="SAL56614.1"/>
    <property type="molecule type" value="Genomic_DNA"/>
</dbReference>
<feature type="domain" description="Methyltransferase" evidence="3">
    <location>
        <begin position="159"/>
        <end position="251"/>
    </location>
</feature>